<proteinExistence type="predicted"/>
<keyword evidence="2" id="KW-1133">Transmembrane helix</keyword>
<evidence type="ECO:0000256" key="2">
    <source>
        <dbReference type="SAM" id="Phobius"/>
    </source>
</evidence>
<accession>A0AAV7Y124</accession>
<sequence length="120" mass="12489">MRCCGAVGPASAAFRGPAGGIPQACCARDRDDAAGAGAAGDGLCAHLHTRGCVVPAADRVRAVLRDGAAANGGAALLMFLCALSTALYADALKRERRKRKELQEVKEEKPLRSPILNEKF</sequence>
<gene>
    <name evidence="3" type="ORF">ONE63_005905</name>
</gene>
<reference evidence="3" key="1">
    <citation type="submission" date="2022-12" db="EMBL/GenBank/DDBJ databases">
        <title>Chromosome-level genome assembly of the bean flower thrips Megalurothrips usitatus.</title>
        <authorList>
            <person name="Ma L."/>
            <person name="Liu Q."/>
            <person name="Li H."/>
            <person name="Cai W."/>
        </authorList>
    </citation>
    <scope>NUCLEOTIDE SEQUENCE</scope>
    <source>
        <strain evidence="3">Cailab_2022a</strain>
    </source>
</reference>
<evidence type="ECO:0000313" key="4">
    <source>
        <dbReference type="Proteomes" id="UP001075354"/>
    </source>
</evidence>
<keyword evidence="4" id="KW-1185">Reference proteome</keyword>
<dbReference type="Proteomes" id="UP001075354">
    <property type="component" value="Chromosome 2"/>
</dbReference>
<keyword evidence="2" id="KW-0472">Membrane</keyword>
<dbReference type="AlphaFoldDB" id="A0AAV7Y124"/>
<name>A0AAV7Y124_9NEOP</name>
<feature type="transmembrane region" description="Helical" evidence="2">
    <location>
        <begin position="68"/>
        <end position="89"/>
    </location>
</feature>
<keyword evidence="2" id="KW-0812">Transmembrane</keyword>
<organism evidence="3 4">
    <name type="scientific">Megalurothrips usitatus</name>
    <name type="common">bean blossom thrips</name>
    <dbReference type="NCBI Taxonomy" id="439358"/>
    <lineage>
        <taxon>Eukaryota</taxon>
        <taxon>Metazoa</taxon>
        <taxon>Ecdysozoa</taxon>
        <taxon>Arthropoda</taxon>
        <taxon>Hexapoda</taxon>
        <taxon>Insecta</taxon>
        <taxon>Pterygota</taxon>
        <taxon>Neoptera</taxon>
        <taxon>Paraneoptera</taxon>
        <taxon>Thysanoptera</taxon>
        <taxon>Terebrantia</taxon>
        <taxon>Thripoidea</taxon>
        <taxon>Thripidae</taxon>
        <taxon>Megalurothrips</taxon>
    </lineage>
</organism>
<feature type="compositionally biased region" description="Basic and acidic residues" evidence="1">
    <location>
        <begin position="101"/>
        <end position="111"/>
    </location>
</feature>
<comment type="caution">
    <text evidence="3">The sequence shown here is derived from an EMBL/GenBank/DDBJ whole genome shotgun (WGS) entry which is preliminary data.</text>
</comment>
<dbReference type="EMBL" id="JAPTSV010000002">
    <property type="protein sequence ID" value="KAJ1531078.1"/>
    <property type="molecule type" value="Genomic_DNA"/>
</dbReference>
<evidence type="ECO:0000256" key="1">
    <source>
        <dbReference type="SAM" id="MobiDB-lite"/>
    </source>
</evidence>
<feature type="region of interest" description="Disordered" evidence="1">
    <location>
        <begin position="99"/>
        <end position="120"/>
    </location>
</feature>
<protein>
    <submittedName>
        <fullName evidence="3">Uncharacterized protein</fullName>
    </submittedName>
</protein>
<evidence type="ECO:0000313" key="3">
    <source>
        <dbReference type="EMBL" id="KAJ1531078.1"/>
    </source>
</evidence>